<dbReference type="AlphaFoldDB" id="A0A8J7J140"/>
<dbReference type="Gene3D" id="3.10.120.10">
    <property type="entry name" value="Cytochrome b5-like heme/steroid binding domain"/>
    <property type="match status" value="1"/>
</dbReference>
<feature type="transmembrane region" description="Helical" evidence="1">
    <location>
        <begin position="73"/>
        <end position="96"/>
    </location>
</feature>
<dbReference type="Proteomes" id="UP000636888">
    <property type="component" value="Unassembled WGS sequence"/>
</dbReference>
<evidence type="ECO:0000256" key="1">
    <source>
        <dbReference type="SAM" id="Phobius"/>
    </source>
</evidence>
<dbReference type="GO" id="GO:0016020">
    <property type="term" value="C:membrane"/>
    <property type="evidence" value="ECO:0007669"/>
    <property type="project" value="InterPro"/>
</dbReference>
<sequence length="303" mass="32700">MRLVSLALLLCALFLNVPTARATEQFAAETGKPCSACHVDPSGGGELTAAGKTFAAARLPKAEVRPAFSARSAIRFAAGYLHLLIAILWFGTILYVHLVLKPAYASGGLPRGEVRVGLLSMVVMGITGAILTHFRIPSLDVLLHTRFGVLLLVKIGIYLFMVTTALVVVTVIGPRLKAKRKAPGAIPESGDLTDDELAACDGKERRPAYFAFDGTIYDATGSRAWKDGVHMGRHQAGTDLTEALKLAPHGAEKMLGRREVGKLLSGSKRPLHERVFYLMAYLNLGAVFLIVLIISLWRWGNLS</sequence>
<dbReference type="InterPro" id="IPR036400">
    <property type="entry name" value="Cyt_B5-like_heme/steroid_sf"/>
</dbReference>
<dbReference type="InterPro" id="IPR001199">
    <property type="entry name" value="Cyt_B5-like_heme/steroid-bd"/>
</dbReference>
<organism evidence="4 5">
    <name type="scientific">Geomesophilobacter sediminis</name>
    <dbReference type="NCBI Taxonomy" id="2798584"/>
    <lineage>
        <taxon>Bacteria</taxon>
        <taxon>Pseudomonadati</taxon>
        <taxon>Thermodesulfobacteriota</taxon>
        <taxon>Desulfuromonadia</taxon>
        <taxon>Geobacterales</taxon>
        <taxon>Geobacteraceae</taxon>
        <taxon>Geomesophilobacter</taxon>
    </lineage>
</organism>
<name>A0A8J7J140_9BACT</name>
<comment type="caution">
    <text evidence="4">The sequence shown here is derived from an EMBL/GenBank/DDBJ whole genome shotgun (WGS) entry which is preliminary data.</text>
</comment>
<feature type="signal peptide" evidence="2">
    <location>
        <begin position="1"/>
        <end position="22"/>
    </location>
</feature>
<dbReference type="InterPro" id="IPR008457">
    <property type="entry name" value="Cu-R_CopD_dom"/>
</dbReference>
<keyword evidence="1" id="KW-1133">Transmembrane helix</keyword>
<accession>A0A8J7J140</accession>
<dbReference type="SMART" id="SM01117">
    <property type="entry name" value="Cyt-b5"/>
    <property type="match status" value="1"/>
</dbReference>
<feature type="transmembrane region" description="Helical" evidence="1">
    <location>
        <begin position="148"/>
        <end position="172"/>
    </location>
</feature>
<feature type="domain" description="Cytochrome b5 heme-binding" evidence="3">
    <location>
        <begin position="192"/>
        <end position="264"/>
    </location>
</feature>
<protein>
    <submittedName>
        <fullName evidence="4">Cytochrome B5</fullName>
    </submittedName>
</protein>
<keyword evidence="2" id="KW-0732">Signal</keyword>
<dbReference type="Pfam" id="PF05425">
    <property type="entry name" value="CopD"/>
    <property type="match status" value="1"/>
</dbReference>
<reference evidence="4" key="1">
    <citation type="submission" date="2020-12" db="EMBL/GenBank/DDBJ databases">
        <title>Geomonas sp. Red875, isolated from river sediment.</title>
        <authorList>
            <person name="Xu Z."/>
            <person name="Zhang Z."/>
            <person name="Masuda Y."/>
            <person name="Itoh H."/>
            <person name="Senoo K."/>
        </authorList>
    </citation>
    <scope>NUCLEOTIDE SEQUENCE</scope>
    <source>
        <strain evidence="4">Red875</strain>
    </source>
</reference>
<evidence type="ECO:0000313" key="4">
    <source>
        <dbReference type="EMBL" id="MBJ6726467.1"/>
    </source>
</evidence>
<feature type="chain" id="PRO_5035308200" evidence="2">
    <location>
        <begin position="23"/>
        <end position="303"/>
    </location>
</feature>
<keyword evidence="1" id="KW-0472">Membrane</keyword>
<dbReference type="RefSeq" id="WP_199385382.1">
    <property type="nucleotide sequence ID" value="NZ_JAEMHM010000014.1"/>
</dbReference>
<dbReference type="SUPFAM" id="SSF55856">
    <property type="entry name" value="Cytochrome b5-like heme/steroid binding domain"/>
    <property type="match status" value="1"/>
</dbReference>
<keyword evidence="5" id="KW-1185">Reference proteome</keyword>
<evidence type="ECO:0000313" key="5">
    <source>
        <dbReference type="Proteomes" id="UP000636888"/>
    </source>
</evidence>
<evidence type="ECO:0000256" key="2">
    <source>
        <dbReference type="SAM" id="SignalP"/>
    </source>
</evidence>
<feature type="transmembrane region" description="Helical" evidence="1">
    <location>
        <begin position="116"/>
        <end position="136"/>
    </location>
</feature>
<dbReference type="EMBL" id="JAEMHM010000014">
    <property type="protein sequence ID" value="MBJ6726467.1"/>
    <property type="molecule type" value="Genomic_DNA"/>
</dbReference>
<keyword evidence="1" id="KW-0812">Transmembrane</keyword>
<feature type="transmembrane region" description="Helical" evidence="1">
    <location>
        <begin position="275"/>
        <end position="297"/>
    </location>
</feature>
<evidence type="ECO:0000259" key="3">
    <source>
        <dbReference type="SMART" id="SM01117"/>
    </source>
</evidence>
<gene>
    <name evidence="4" type="ORF">JFN93_17285</name>
</gene>
<proteinExistence type="predicted"/>